<sequence>MIDIYYSITPITSPSDLLRLAPSTPLLSNPDSALYPALFNCEESVIKIIRKLLPVANTGFIQSRNFIKIKVKLSRLHTISGSLCIDQAINLQKNTLLTIKNQISEAVENLWMFSKKLISYWVADQFLITALSSYFVFYCYCTSICVFLSLNNAKIWEVCYHFETIRSGCLE</sequence>
<protein>
    <submittedName>
        <fullName evidence="2">Reverse transcriptase</fullName>
    </submittedName>
</protein>
<evidence type="ECO:0000313" key="2">
    <source>
        <dbReference type="WBParaSite" id="Hba_14367"/>
    </source>
</evidence>
<keyword evidence="1" id="KW-1185">Reference proteome</keyword>
<accession>A0A1I7X9V0</accession>
<dbReference type="AlphaFoldDB" id="A0A1I7X9V0"/>
<dbReference type="Proteomes" id="UP000095283">
    <property type="component" value="Unplaced"/>
</dbReference>
<reference evidence="2" key="1">
    <citation type="submission" date="2016-11" db="UniProtKB">
        <authorList>
            <consortium name="WormBaseParasite"/>
        </authorList>
    </citation>
    <scope>IDENTIFICATION</scope>
</reference>
<proteinExistence type="predicted"/>
<dbReference type="WBParaSite" id="Hba_14367">
    <property type="protein sequence ID" value="Hba_14367"/>
    <property type="gene ID" value="Hba_14367"/>
</dbReference>
<evidence type="ECO:0000313" key="1">
    <source>
        <dbReference type="Proteomes" id="UP000095283"/>
    </source>
</evidence>
<organism evidence="1 2">
    <name type="scientific">Heterorhabditis bacteriophora</name>
    <name type="common">Entomopathogenic nematode worm</name>
    <dbReference type="NCBI Taxonomy" id="37862"/>
    <lineage>
        <taxon>Eukaryota</taxon>
        <taxon>Metazoa</taxon>
        <taxon>Ecdysozoa</taxon>
        <taxon>Nematoda</taxon>
        <taxon>Chromadorea</taxon>
        <taxon>Rhabditida</taxon>
        <taxon>Rhabditina</taxon>
        <taxon>Rhabditomorpha</taxon>
        <taxon>Strongyloidea</taxon>
        <taxon>Heterorhabditidae</taxon>
        <taxon>Heterorhabditis</taxon>
    </lineage>
</organism>
<name>A0A1I7X9V0_HETBA</name>